<keyword evidence="4" id="KW-0647">Proteasome</keyword>
<dbReference type="GO" id="GO:0043248">
    <property type="term" value="P:proteasome assembly"/>
    <property type="evidence" value="ECO:0007669"/>
    <property type="project" value="InterPro"/>
</dbReference>
<feature type="domain" description="ECM29 ARM-like repeats" evidence="8">
    <location>
        <begin position="601"/>
        <end position="809"/>
    </location>
</feature>
<dbReference type="SUPFAM" id="SSF48371">
    <property type="entry name" value="ARM repeat"/>
    <property type="match status" value="3"/>
</dbReference>
<dbReference type="Pfam" id="PF23731">
    <property type="entry name" value="ARM_ECM29_C"/>
    <property type="match status" value="1"/>
</dbReference>
<dbReference type="Pfam" id="PF23702">
    <property type="entry name" value="ARM_ECM29"/>
    <property type="match status" value="1"/>
</dbReference>
<dbReference type="InterPro" id="IPR055444">
    <property type="entry name" value="ARM_ECM29"/>
</dbReference>
<dbReference type="InterPro" id="IPR011989">
    <property type="entry name" value="ARM-like"/>
</dbReference>
<proteinExistence type="predicted"/>
<comment type="subcellular location">
    <subcellularLocation>
        <location evidence="1">Cytoplasm</location>
    </subcellularLocation>
</comment>
<feature type="domain" description="Proteasome adapter and scaffold protein ECM29 HEAT-repeat" evidence="9">
    <location>
        <begin position="1222"/>
        <end position="1382"/>
    </location>
</feature>
<evidence type="ECO:0000256" key="2">
    <source>
        <dbReference type="ARBA" id="ARBA00022490"/>
    </source>
</evidence>
<name>A0A2T7NNX3_POMCA</name>
<evidence type="ECO:0000313" key="11">
    <source>
        <dbReference type="Proteomes" id="UP000245119"/>
    </source>
</evidence>
<sequence>MASATQDENALVERVFLRIGAAETDEQLESFLSKFLAPVLLKLNSPEETVRKKVMELLVHVNKRLKSRSKVLLPVESLLALFQDPSSTPFITNFTILYIKMGYPRLEPEMQADLVPLLMKCLPNRPPNHQDSLLQLMISALQHIKMPRTVEERRELFKLEESPQTRQLLLDFMMDVLLLPYSYHVPQVPVASGESPAVASPPSQPPPPGLSEKALKRVLGESPLSPENLEKAKLGVLSFLSSEVLSESEVACHFVIASSDTRHSVATSADMELKKIMGSVDWNSKELLTKLFSIFQGSVAVKGQPALKPDERRSPVCTRIRLKIFPFFLRAREAVNMFPSCIQVVFDCLFGTNQHAKLRSMAVQFVHHMCLNCDDAIFAMVDAVLLSGMVKVISEAKEDPKLRGLAYVAAGKISRRSPHRVAKDIAMVQQFFDAMCQEDAETRLAVQEALSMMSSAFKDIDKTNLQLLEALLMQNIDKVEPQARVVAVQYAAAVFPSDHVLSRYILMLGAGDVKDDVRLESVKALRSVARSEDKVDKIPEKEKLADFVAMISFIKEKKKQKYLFCRHKVHKGMDPYVFLFTYFIMYFQQIVIYLRMCLAQCAGCQPTPVFSEMQEQAPRVAVYVRQLLSQYPLDTGPIAWYIDMLRQLLTAISGQEAMYCLLEVVAMAPSKLAPYFLKHIEWLKGFITSPKDEIKQYAAELYAVIMVTTSSSQQLLGAIEDFKRGLSDKNPEVQQGSLLALGHLVGYWCRASSCSDMQVEDMEHDGDKSSKNPSSKDAVITSCIKQIYAFFEVENAGLKVAMCMALGEIGKSTSLPLPAGGEGDAEGEITKLSILNKLIGLIKTVKEINKTKERAALSVGCLCVGDREFPHRRQAMNDLFQSVQASLAGLDDDVDWYLTQLLSTYVPHANPHTRQAACIWLLTLVKECSRHAAVQSRLLEIQRGFMQLLSESDEVTQDIASKGLGHGYEICTPQQKDMLVSELVDTLMTGRRAKQDISGETTLFEGDALGKTPDGGGLSTYKELCAIANDLNQPDLIYKFMHLANHNATWNTRKGAAFGFSTIAAQAGEQLAPYLSQIVPRLYRYQFDPNPKIQQAMTGIWNALVKDNKNTVDRFLKEIVSDLLKNLTSNQWRIRESSCLAVTDLLRGRQESVRNAADEACKTLSRVSIRICDPENGKSGEKATCVILPCLLSVTLQSSVSEVRAIGLSTILQISKKAGPLLKPHIPILVTALLEALSGLEPQVLNYLSFHTSSQATQEKLDKARIAASKTSPMMETVNRCVQYVDEDVLTELVPRLSDLIKRGIGVGTKAGCSSFVVSLVHQCPHELAPHAGKLMSAFLQGLNDRNSSVRKSFAVALGNLVKIAKDSSTEKLIARLKAWYLDNESGVVRQACGVTLHAISQNASDHLKRHGSLAVPLAFFAMHEEKTEEEIKSNESSEWEDVWSEITPGMEAGIRLYLSEITLLLMELLEASAWTTKAQAARGITTVAERLGSKLGPPHLGQLLNALDSALLSRTWTGKTAVRESRKEQADYRLAALQTLGGILELYQHDCFKDVWQIISPALLQMKDEDKETDTAKKEEQCRVYYVVLGQAWSTTAATQVEFSKSYLNLLVAGLPLSTWKVQVAILQAFRKYMERLQEFQTENLLSSLNRAASDAQTILRAVIPCLGNLKYAVIRSEAAAVIDLIVSRLADVKQLEVIPLTLRQELHQALMPLSTDGPYELRETCSRLLKTVA</sequence>
<evidence type="ECO:0000259" key="7">
    <source>
        <dbReference type="Pfam" id="PF13001"/>
    </source>
</evidence>
<feature type="region of interest" description="Disordered" evidence="6">
    <location>
        <begin position="192"/>
        <end position="211"/>
    </location>
</feature>
<dbReference type="GO" id="GO:0005737">
    <property type="term" value="C:cytoplasm"/>
    <property type="evidence" value="ECO:0007669"/>
    <property type="project" value="UniProtKB-SubCell"/>
</dbReference>
<dbReference type="PANTHER" id="PTHR23346">
    <property type="entry name" value="TRANSLATIONAL ACTIVATOR GCN1-RELATED"/>
    <property type="match status" value="1"/>
</dbReference>
<dbReference type="InterPro" id="IPR021133">
    <property type="entry name" value="HEAT_type_2"/>
</dbReference>
<accession>A0A2T7NNX3</accession>
<evidence type="ECO:0000256" key="4">
    <source>
        <dbReference type="ARBA" id="ARBA00022942"/>
    </source>
</evidence>
<organism evidence="10 11">
    <name type="scientific">Pomacea canaliculata</name>
    <name type="common">Golden apple snail</name>
    <dbReference type="NCBI Taxonomy" id="400727"/>
    <lineage>
        <taxon>Eukaryota</taxon>
        <taxon>Metazoa</taxon>
        <taxon>Spiralia</taxon>
        <taxon>Lophotrochozoa</taxon>
        <taxon>Mollusca</taxon>
        <taxon>Gastropoda</taxon>
        <taxon>Caenogastropoda</taxon>
        <taxon>Architaenioglossa</taxon>
        <taxon>Ampullarioidea</taxon>
        <taxon>Ampullariidae</taxon>
        <taxon>Pomacea</taxon>
    </lineage>
</organism>
<gene>
    <name evidence="10" type="ORF">C0Q70_16111</name>
</gene>
<dbReference type="InterPro" id="IPR055443">
    <property type="entry name" value="HEAT_ECM29"/>
</dbReference>
<dbReference type="STRING" id="400727.A0A2T7NNX3"/>
<comment type="caution">
    <text evidence="10">The sequence shown here is derived from an EMBL/GenBank/DDBJ whole genome shotgun (WGS) entry which is preliminary data.</text>
</comment>
<evidence type="ECO:0000259" key="8">
    <source>
        <dbReference type="Pfam" id="PF23702"/>
    </source>
</evidence>
<dbReference type="Pfam" id="PF24492">
    <property type="entry name" value="HEAT_ECM29"/>
    <property type="match status" value="1"/>
</dbReference>
<dbReference type="PROSITE" id="PS50077">
    <property type="entry name" value="HEAT_REPEAT"/>
    <property type="match status" value="1"/>
</dbReference>
<feature type="repeat" description="HEAT" evidence="5">
    <location>
        <begin position="1335"/>
        <end position="1373"/>
    </location>
</feature>
<keyword evidence="11" id="KW-1185">Reference proteome</keyword>
<dbReference type="GO" id="GO:0036503">
    <property type="term" value="P:ERAD pathway"/>
    <property type="evidence" value="ECO:0007669"/>
    <property type="project" value="TreeGrafter"/>
</dbReference>
<evidence type="ECO:0000256" key="1">
    <source>
        <dbReference type="ARBA" id="ARBA00004496"/>
    </source>
</evidence>
<dbReference type="GO" id="GO:0060090">
    <property type="term" value="F:molecular adaptor activity"/>
    <property type="evidence" value="ECO:0007669"/>
    <property type="project" value="InterPro"/>
</dbReference>
<evidence type="ECO:0000256" key="3">
    <source>
        <dbReference type="ARBA" id="ARBA00022737"/>
    </source>
</evidence>
<keyword evidence="3" id="KW-0677">Repeat</keyword>
<dbReference type="EMBL" id="PZQS01000010">
    <property type="protein sequence ID" value="PVD22853.1"/>
    <property type="molecule type" value="Genomic_DNA"/>
</dbReference>
<dbReference type="Proteomes" id="UP000245119">
    <property type="component" value="Linkage Group LG10"/>
</dbReference>
<reference evidence="10 11" key="1">
    <citation type="submission" date="2018-04" db="EMBL/GenBank/DDBJ databases">
        <title>The genome of golden apple snail Pomacea canaliculata provides insight into stress tolerance and invasive adaptation.</title>
        <authorList>
            <person name="Liu C."/>
            <person name="Liu B."/>
            <person name="Ren Y."/>
            <person name="Zhang Y."/>
            <person name="Wang H."/>
            <person name="Li S."/>
            <person name="Jiang F."/>
            <person name="Yin L."/>
            <person name="Zhang G."/>
            <person name="Qian W."/>
            <person name="Fan W."/>
        </authorList>
    </citation>
    <scope>NUCLEOTIDE SEQUENCE [LARGE SCALE GENOMIC DNA]</scope>
    <source>
        <strain evidence="10">SZHN2017</strain>
        <tissue evidence="10">Muscle</tissue>
    </source>
</reference>
<dbReference type="Pfam" id="PF13001">
    <property type="entry name" value="ECM29_N"/>
    <property type="match status" value="1"/>
</dbReference>
<dbReference type="InterPro" id="IPR024372">
    <property type="entry name" value="Ecm29_N"/>
</dbReference>
<dbReference type="GO" id="GO:0005634">
    <property type="term" value="C:nucleus"/>
    <property type="evidence" value="ECO:0007669"/>
    <property type="project" value="TreeGrafter"/>
</dbReference>
<dbReference type="PANTHER" id="PTHR23346:SF19">
    <property type="entry name" value="PROTEASOME ADAPTER AND SCAFFOLD PROTEIN ECM29"/>
    <property type="match status" value="1"/>
</dbReference>
<evidence type="ECO:0000259" key="9">
    <source>
        <dbReference type="Pfam" id="PF24492"/>
    </source>
</evidence>
<dbReference type="InterPro" id="IPR016024">
    <property type="entry name" value="ARM-type_fold"/>
</dbReference>
<evidence type="ECO:0008006" key="12">
    <source>
        <dbReference type="Google" id="ProtNLM"/>
    </source>
</evidence>
<protein>
    <recommendedName>
        <fullName evidence="12">TOG domain-containing protein</fullName>
    </recommendedName>
</protein>
<evidence type="ECO:0000256" key="6">
    <source>
        <dbReference type="SAM" id="MobiDB-lite"/>
    </source>
</evidence>
<evidence type="ECO:0000256" key="5">
    <source>
        <dbReference type="PROSITE-ProRule" id="PRU00103"/>
    </source>
</evidence>
<dbReference type="OrthoDB" id="16066at2759"/>
<dbReference type="GO" id="GO:0000502">
    <property type="term" value="C:proteasome complex"/>
    <property type="evidence" value="ECO:0007669"/>
    <property type="project" value="UniProtKB-KW"/>
</dbReference>
<evidence type="ECO:0000313" key="10">
    <source>
        <dbReference type="EMBL" id="PVD22853.1"/>
    </source>
</evidence>
<dbReference type="Gene3D" id="1.25.10.10">
    <property type="entry name" value="Leucine-rich Repeat Variant"/>
    <property type="match status" value="4"/>
</dbReference>
<keyword evidence="2" id="KW-0963">Cytoplasm</keyword>
<feature type="domain" description="Proteasome component Ecm29 N-terminal" evidence="7">
    <location>
        <begin position="12"/>
        <end position="509"/>
    </location>
</feature>